<reference evidence="2" key="2">
    <citation type="submission" date="2021-09" db="EMBL/GenBank/DDBJ databases">
        <authorList>
            <person name="Jia N."/>
            <person name="Wang J."/>
            <person name="Shi W."/>
            <person name="Du L."/>
            <person name="Sun Y."/>
            <person name="Zhan W."/>
            <person name="Jiang J."/>
            <person name="Wang Q."/>
            <person name="Zhang B."/>
            <person name="Ji P."/>
            <person name="Sakyi L.B."/>
            <person name="Cui X."/>
            <person name="Yuan T."/>
            <person name="Jiang B."/>
            <person name="Yang W."/>
            <person name="Lam T.T.-Y."/>
            <person name="Chang Q."/>
            <person name="Ding S."/>
            <person name="Wang X."/>
            <person name="Zhu J."/>
            <person name="Ruan X."/>
            <person name="Zhao L."/>
            <person name="Wei J."/>
            <person name="Que T."/>
            <person name="Du C."/>
            <person name="Cheng J."/>
            <person name="Dai P."/>
            <person name="Han X."/>
            <person name="Huang E."/>
            <person name="Gao Y."/>
            <person name="Liu J."/>
            <person name="Shao H."/>
            <person name="Ye R."/>
            <person name="Li L."/>
            <person name="Wei W."/>
            <person name="Wang X."/>
            <person name="Wang C."/>
            <person name="Huo Q."/>
            <person name="Li W."/>
            <person name="Guo W."/>
            <person name="Chen H."/>
            <person name="Chen S."/>
            <person name="Zhou L."/>
            <person name="Zhou L."/>
            <person name="Ni X."/>
            <person name="Tian J."/>
            <person name="Zhou Y."/>
            <person name="Sheng Y."/>
            <person name="Liu T."/>
            <person name="Pan Y."/>
            <person name="Xia L."/>
            <person name="Li J."/>
            <person name="Zhao F."/>
            <person name="Cao W."/>
        </authorList>
    </citation>
    <scope>NUCLEOTIDE SEQUENCE</scope>
    <source>
        <strain evidence="2">Rmic-2018</strain>
        <tissue evidence="2">Larvae</tissue>
    </source>
</reference>
<evidence type="ECO:0000313" key="3">
    <source>
        <dbReference type="Proteomes" id="UP000821866"/>
    </source>
</evidence>
<name>A0A9J6DN34_RHIMP</name>
<evidence type="ECO:0000313" key="2">
    <source>
        <dbReference type="EMBL" id="KAH8023433.1"/>
    </source>
</evidence>
<proteinExistence type="predicted"/>
<feature type="compositionally biased region" description="Basic and acidic residues" evidence="1">
    <location>
        <begin position="142"/>
        <end position="152"/>
    </location>
</feature>
<feature type="region of interest" description="Disordered" evidence="1">
    <location>
        <begin position="248"/>
        <end position="267"/>
    </location>
</feature>
<gene>
    <name evidence="2" type="ORF">HPB51_014548</name>
</gene>
<accession>A0A9J6DN34</accession>
<feature type="compositionally biased region" description="Basic and acidic residues" evidence="1">
    <location>
        <begin position="88"/>
        <end position="98"/>
    </location>
</feature>
<dbReference type="Proteomes" id="UP000821866">
    <property type="component" value="Chromosome 6"/>
</dbReference>
<dbReference type="AlphaFoldDB" id="A0A9J6DN34"/>
<comment type="caution">
    <text evidence="2">The sequence shown here is derived from an EMBL/GenBank/DDBJ whole genome shotgun (WGS) entry which is preliminary data.</text>
</comment>
<dbReference type="EMBL" id="JABSTU010000008">
    <property type="protein sequence ID" value="KAH8023433.1"/>
    <property type="molecule type" value="Genomic_DNA"/>
</dbReference>
<protein>
    <submittedName>
        <fullName evidence="2">Uncharacterized protein</fullName>
    </submittedName>
</protein>
<feature type="region of interest" description="Disordered" evidence="1">
    <location>
        <begin position="113"/>
        <end position="172"/>
    </location>
</feature>
<keyword evidence="3" id="KW-1185">Reference proteome</keyword>
<feature type="region of interest" description="Disordered" evidence="1">
    <location>
        <begin position="70"/>
        <end position="98"/>
    </location>
</feature>
<sequence length="267" mass="29103">MRFPFSPQRHEKRRASCHTVTMIREGTVPWHRETKGTTSTTEAALNRTVGSAFVVSVRCCRGALADRGCRDEQDASCTSDGRGGNPPEAHDEGRRRATKRRCEFFSKSAGASGVARNVRSDGHHTEPPAAAERSSWPSLRRSSREHSARPSGEEDGTPHGLPPSRGLDSWRPRATALPQGCRCVVRMLARSEAPRFGPGRRVAFGTPPPPFSRSGDACRPASVIVPPHPRGAFGSPCTFPESEEICRPETASGAIKTLPFSRKKQKK</sequence>
<reference evidence="2" key="1">
    <citation type="journal article" date="2020" name="Cell">
        <title>Large-Scale Comparative Analyses of Tick Genomes Elucidate Their Genetic Diversity and Vector Capacities.</title>
        <authorList>
            <consortium name="Tick Genome and Microbiome Consortium (TIGMIC)"/>
            <person name="Jia N."/>
            <person name="Wang J."/>
            <person name="Shi W."/>
            <person name="Du L."/>
            <person name="Sun Y."/>
            <person name="Zhan W."/>
            <person name="Jiang J.F."/>
            <person name="Wang Q."/>
            <person name="Zhang B."/>
            <person name="Ji P."/>
            <person name="Bell-Sakyi L."/>
            <person name="Cui X.M."/>
            <person name="Yuan T.T."/>
            <person name="Jiang B.G."/>
            <person name="Yang W.F."/>
            <person name="Lam T.T."/>
            <person name="Chang Q.C."/>
            <person name="Ding S.J."/>
            <person name="Wang X.J."/>
            <person name="Zhu J.G."/>
            <person name="Ruan X.D."/>
            <person name="Zhao L."/>
            <person name="Wei J.T."/>
            <person name="Ye R.Z."/>
            <person name="Que T.C."/>
            <person name="Du C.H."/>
            <person name="Zhou Y.H."/>
            <person name="Cheng J.X."/>
            <person name="Dai P.F."/>
            <person name="Guo W.B."/>
            <person name="Han X.H."/>
            <person name="Huang E.J."/>
            <person name="Li L.F."/>
            <person name="Wei W."/>
            <person name="Gao Y.C."/>
            <person name="Liu J.Z."/>
            <person name="Shao H.Z."/>
            <person name="Wang X."/>
            <person name="Wang C.C."/>
            <person name="Yang T.C."/>
            <person name="Huo Q.B."/>
            <person name="Li W."/>
            <person name="Chen H.Y."/>
            <person name="Chen S.E."/>
            <person name="Zhou L.G."/>
            <person name="Ni X.B."/>
            <person name="Tian J.H."/>
            <person name="Sheng Y."/>
            <person name="Liu T."/>
            <person name="Pan Y.S."/>
            <person name="Xia L.Y."/>
            <person name="Li J."/>
            <person name="Zhao F."/>
            <person name="Cao W.C."/>
        </authorList>
    </citation>
    <scope>NUCLEOTIDE SEQUENCE</scope>
    <source>
        <strain evidence="2">Rmic-2018</strain>
    </source>
</reference>
<evidence type="ECO:0000256" key="1">
    <source>
        <dbReference type="SAM" id="MobiDB-lite"/>
    </source>
</evidence>
<organism evidence="2 3">
    <name type="scientific">Rhipicephalus microplus</name>
    <name type="common">Cattle tick</name>
    <name type="synonym">Boophilus microplus</name>
    <dbReference type="NCBI Taxonomy" id="6941"/>
    <lineage>
        <taxon>Eukaryota</taxon>
        <taxon>Metazoa</taxon>
        <taxon>Ecdysozoa</taxon>
        <taxon>Arthropoda</taxon>
        <taxon>Chelicerata</taxon>
        <taxon>Arachnida</taxon>
        <taxon>Acari</taxon>
        <taxon>Parasitiformes</taxon>
        <taxon>Ixodida</taxon>
        <taxon>Ixodoidea</taxon>
        <taxon>Ixodidae</taxon>
        <taxon>Rhipicephalinae</taxon>
        <taxon>Rhipicephalus</taxon>
        <taxon>Boophilus</taxon>
    </lineage>
</organism>